<proteinExistence type="predicted"/>
<evidence type="ECO:0008006" key="3">
    <source>
        <dbReference type="Google" id="ProtNLM"/>
    </source>
</evidence>
<dbReference type="STRING" id="313594.PI23P_08775"/>
<evidence type="ECO:0000313" key="2">
    <source>
        <dbReference type="Proteomes" id="UP000003053"/>
    </source>
</evidence>
<keyword evidence="2" id="KW-1185">Reference proteome</keyword>
<dbReference type="OrthoDB" id="1068986at2"/>
<dbReference type="EMBL" id="AAOG01000002">
    <property type="protein sequence ID" value="EAR12707.1"/>
    <property type="molecule type" value="Genomic_DNA"/>
</dbReference>
<evidence type="ECO:0000313" key="1">
    <source>
        <dbReference type="EMBL" id="EAR12707.1"/>
    </source>
</evidence>
<protein>
    <recommendedName>
        <fullName evidence="3">GLPGLI family protein</fullName>
    </recommendedName>
</protein>
<dbReference type="RefSeq" id="WP_004570375.1">
    <property type="nucleotide sequence ID" value="NZ_CH724148.1"/>
</dbReference>
<dbReference type="Pfam" id="PF09697">
    <property type="entry name" value="Porph_ging"/>
    <property type="match status" value="1"/>
</dbReference>
<dbReference type="HOGENOM" id="CLU_085659_0_0_10"/>
<sequence>MKIKLHVVVFVLCSHFVKAQNFHGKAVYKTSRKSSFKISFEKETGIDNKMQEELQKRFQKMNQKTFVLEFSKYTSTYKQNAVLDVPNSQVGKNKAMVFSFDGAGSNDIYYKNIQENRFANQTGIQGKRFLVKDKLEDFKWELSSETKNIGIYTCYKATFSKKVEDSSVTIKKGSSVEDKKKEIISTTVWYTTQIPVRNGPKNYQGLPGLILEVNDGRNRIACIEIILNPMDIVSIQEPEKGKVVSKKKYVKIQEQKAQEIMDHMKGRNGLDMGNDLNVKFGG</sequence>
<reference evidence="1 2" key="1">
    <citation type="submission" date="2006-02" db="EMBL/GenBank/DDBJ databases">
        <authorList>
            <person name="Murray A."/>
            <person name="Staley J."/>
            <person name="Ferriera S."/>
            <person name="Johnson J."/>
            <person name="Kravitz S."/>
            <person name="Halpern A."/>
            <person name="Remington K."/>
            <person name="Beeson K."/>
            <person name="Tran B."/>
            <person name="Rogers Y.-H."/>
            <person name="Friedman R."/>
            <person name="Venter J.C."/>
        </authorList>
    </citation>
    <scope>NUCLEOTIDE SEQUENCE [LARGE SCALE GENOMIC DNA]</scope>
    <source>
        <strain evidence="1 2">23-P</strain>
    </source>
</reference>
<dbReference type="eggNOG" id="ENOG502ZBKS">
    <property type="taxonomic scope" value="Bacteria"/>
</dbReference>
<name>A4BZW4_9FLAO</name>
<dbReference type="InterPro" id="IPR005901">
    <property type="entry name" value="GLPGLI"/>
</dbReference>
<dbReference type="NCBIfam" id="TIGR01200">
    <property type="entry name" value="GLPGLI"/>
    <property type="match status" value="1"/>
</dbReference>
<comment type="caution">
    <text evidence="1">The sequence shown here is derived from an EMBL/GenBank/DDBJ whole genome shotgun (WGS) entry which is preliminary data.</text>
</comment>
<accession>A4BZW4</accession>
<organism evidence="1 2">
    <name type="scientific">Polaribacter irgensii 23-P</name>
    <dbReference type="NCBI Taxonomy" id="313594"/>
    <lineage>
        <taxon>Bacteria</taxon>
        <taxon>Pseudomonadati</taxon>
        <taxon>Bacteroidota</taxon>
        <taxon>Flavobacteriia</taxon>
        <taxon>Flavobacteriales</taxon>
        <taxon>Flavobacteriaceae</taxon>
    </lineage>
</organism>
<gene>
    <name evidence="1" type="ORF">PI23P_08775</name>
</gene>
<dbReference type="Proteomes" id="UP000003053">
    <property type="component" value="Unassembled WGS sequence"/>
</dbReference>
<dbReference type="AlphaFoldDB" id="A4BZW4"/>